<organism evidence="3 4">
    <name type="scientific">Aromia moschata</name>
    <dbReference type="NCBI Taxonomy" id="1265417"/>
    <lineage>
        <taxon>Eukaryota</taxon>
        <taxon>Metazoa</taxon>
        <taxon>Ecdysozoa</taxon>
        <taxon>Arthropoda</taxon>
        <taxon>Hexapoda</taxon>
        <taxon>Insecta</taxon>
        <taxon>Pterygota</taxon>
        <taxon>Neoptera</taxon>
        <taxon>Endopterygota</taxon>
        <taxon>Coleoptera</taxon>
        <taxon>Polyphaga</taxon>
        <taxon>Cucujiformia</taxon>
        <taxon>Chrysomeloidea</taxon>
        <taxon>Cerambycidae</taxon>
        <taxon>Cerambycinae</taxon>
        <taxon>Callichromatini</taxon>
        <taxon>Aromia</taxon>
    </lineage>
</organism>
<dbReference type="Proteomes" id="UP001162162">
    <property type="component" value="Unassembled WGS sequence"/>
</dbReference>
<comment type="caution">
    <text evidence="3">The sequence shown here is derived from an EMBL/GenBank/DDBJ whole genome shotgun (WGS) entry which is preliminary data.</text>
</comment>
<feature type="signal peptide" evidence="2">
    <location>
        <begin position="1"/>
        <end position="17"/>
    </location>
</feature>
<accession>A0AAV8ZCE1</accession>
<evidence type="ECO:0000256" key="1">
    <source>
        <dbReference type="SAM" id="MobiDB-lite"/>
    </source>
</evidence>
<feature type="compositionally biased region" description="Basic and acidic residues" evidence="1">
    <location>
        <begin position="93"/>
        <end position="122"/>
    </location>
</feature>
<keyword evidence="4" id="KW-1185">Reference proteome</keyword>
<feature type="compositionally biased region" description="Polar residues" evidence="1">
    <location>
        <begin position="62"/>
        <end position="75"/>
    </location>
</feature>
<dbReference type="EMBL" id="JAPWTK010000004">
    <property type="protein sequence ID" value="KAJ8961822.1"/>
    <property type="molecule type" value="Genomic_DNA"/>
</dbReference>
<evidence type="ECO:0000256" key="2">
    <source>
        <dbReference type="SAM" id="SignalP"/>
    </source>
</evidence>
<evidence type="ECO:0000313" key="4">
    <source>
        <dbReference type="Proteomes" id="UP001162162"/>
    </source>
</evidence>
<feature type="chain" id="PRO_5043507891" evidence="2">
    <location>
        <begin position="18"/>
        <end position="146"/>
    </location>
</feature>
<proteinExistence type="predicted"/>
<dbReference type="AlphaFoldDB" id="A0AAV8ZCE1"/>
<keyword evidence="2" id="KW-0732">Signal</keyword>
<feature type="region of interest" description="Disordered" evidence="1">
    <location>
        <begin position="62"/>
        <end position="122"/>
    </location>
</feature>
<name>A0AAV8ZCE1_9CUCU</name>
<protein>
    <submittedName>
        <fullName evidence="3">Uncharacterized protein</fullName>
    </submittedName>
</protein>
<reference evidence="3" key="1">
    <citation type="journal article" date="2023" name="Insect Mol. Biol.">
        <title>Genome sequencing provides insights into the evolution of gene families encoding plant cell wall-degrading enzymes in longhorned beetles.</title>
        <authorList>
            <person name="Shin N.R."/>
            <person name="Okamura Y."/>
            <person name="Kirsch R."/>
            <person name="Pauchet Y."/>
        </authorList>
    </citation>
    <scope>NUCLEOTIDE SEQUENCE</scope>
    <source>
        <strain evidence="3">AMC_N1</strain>
    </source>
</reference>
<evidence type="ECO:0000313" key="3">
    <source>
        <dbReference type="EMBL" id="KAJ8961822.1"/>
    </source>
</evidence>
<gene>
    <name evidence="3" type="ORF">NQ318_021437</name>
</gene>
<sequence>MFTYAIFSALLAAAAVADPPRLNSRFSRQFQQPENAPVQPLDQKVFQGQIGQFFLLSRLQNVPQSAGEQPSQQGEVNPRDGDAQIQPGISTKVAEKNVTDVEVEQRDSTENDQRNEKLTEGRKEAQGVYYIYHPDGLLQKSHICHE</sequence>